<evidence type="ECO:0000313" key="5">
    <source>
        <dbReference type="Proteomes" id="UP001314170"/>
    </source>
</evidence>
<protein>
    <recommendedName>
        <fullName evidence="6">Bystin</fullName>
    </recommendedName>
</protein>
<keyword evidence="3" id="KW-1133">Transmembrane helix</keyword>
<organism evidence="4 5">
    <name type="scientific">Dovyalis caffra</name>
    <dbReference type="NCBI Taxonomy" id="77055"/>
    <lineage>
        <taxon>Eukaryota</taxon>
        <taxon>Viridiplantae</taxon>
        <taxon>Streptophyta</taxon>
        <taxon>Embryophyta</taxon>
        <taxon>Tracheophyta</taxon>
        <taxon>Spermatophyta</taxon>
        <taxon>Magnoliopsida</taxon>
        <taxon>eudicotyledons</taxon>
        <taxon>Gunneridae</taxon>
        <taxon>Pentapetalae</taxon>
        <taxon>rosids</taxon>
        <taxon>fabids</taxon>
        <taxon>Malpighiales</taxon>
        <taxon>Salicaceae</taxon>
        <taxon>Flacourtieae</taxon>
        <taxon>Dovyalis</taxon>
    </lineage>
</organism>
<proteinExistence type="inferred from homology"/>
<keyword evidence="3" id="KW-0472">Membrane</keyword>
<dbReference type="GO" id="GO:0006364">
    <property type="term" value="P:rRNA processing"/>
    <property type="evidence" value="ECO:0007669"/>
    <property type="project" value="TreeGrafter"/>
</dbReference>
<evidence type="ECO:0000256" key="2">
    <source>
        <dbReference type="SAM" id="MobiDB-lite"/>
    </source>
</evidence>
<dbReference type="PANTHER" id="PTHR12821">
    <property type="entry name" value="BYSTIN"/>
    <property type="match status" value="1"/>
</dbReference>
<evidence type="ECO:0000256" key="3">
    <source>
        <dbReference type="SAM" id="Phobius"/>
    </source>
</evidence>
<dbReference type="Proteomes" id="UP001314170">
    <property type="component" value="Unassembled WGS sequence"/>
</dbReference>
<dbReference type="GO" id="GO:0030688">
    <property type="term" value="C:preribosome, small subunit precursor"/>
    <property type="evidence" value="ECO:0007669"/>
    <property type="project" value="TreeGrafter"/>
</dbReference>
<keyword evidence="5" id="KW-1185">Reference proteome</keyword>
<dbReference type="PANTHER" id="PTHR12821:SF0">
    <property type="entry name" value="BYSTIN"/>
    <property type="match status" value="1"/>
</dbReference>
<dbReference type="Pfam" id="PF05291">
    <property type="entry name" value="Bystin"/>
    <property type="match status" value="1"/>
</dbReference>
<feature type="transmembrane region" description="Helical" evidence="3">
    <location>
        <begin position="640"/>
        <end position="660"/>
    </location>
</feature>
<dbReference type="AlphaFoldDB" id="A0AAV1R5H1"/>
<evidence type="ECO:0008006" key="6">
    <source>
        <dbReference type="Google" id="ProtNLM"/>
    </source>
</evidence>
<reference evidence="4 5" key="1">
    <citation type="submission" date="2024-01" db="EMBL/GenBank/DDBJ databases">
        <authorList>
            <person name="Waweru B."/>
        </authorList>
    </citation>
    <scope>NUCLEOTIDE SEQUENCE [LARGE SCALE GENOMIC DNA]</scope>
</reference>
<comment type="similarity">
    <text evidence="1">Belongs to the bystin family.</text>
</comment>
<comment type="caution">
    <text evidence="4">The sequence shown here is derived from an EMBL/GenBank/DDBJ whole genome shotgun (WGS) entry which is preliminary data.</text>
</comment>
<gene>
    <name evidence="4" type="ORF">DCAF_LOCUS5415</name>
</gene>
<name>A0AAV1R5H1_9ROSI</name>
<evidence type="ECO:0000313" key="4">
    <source>
        <dbReference type="EMBL" id="CAK7327699.1"/>
    </source>
</evidence>
<evidence type="ECO:0000256" key="1">
    <source>
        <dbReference type="ARBA" id="ARBA00007114"/>
    </source>
</evidence>
<feature type="region of interest" description="Disordered" evidence="2">
    <location>
        <begin position="272"/>
        <end position="292"/>
    </location>
</feature>
<keyword evidence="3" id="KW-0812">Transmembrane</keyword>
<dbReference type="GO" id="GO:0005730">
    <property type="term" value="C:nucleolus"/>
    <property type="evidence" value="ECO:0007669"/>
    <property type="project" value="TreeGrafter"/>
</dbReference>
<accession>A0AAV1R5H1</accession>
<dbReference type="InterPro" id="IPR007955">
    <property type="entry name" value="Bystin"/>
</dbReference>
<dbReference type="EMBL" id="CAWUPB010000858">
    <property type="protein sequence ID" value="CAK7327699.1"/>
    <property type="molecule type" value="Genomic_DNA"/>
</dbReference>
<dbReference type="GO" id="GO:0005737">
    <property type="term" value="C:cytoplasm"/>
    <property type="evidence" value="ECO:0007669"/>
    <property type="project" value="TreeGrafter"/>
</dbReference>
<dbReference type="GO" id="GO:0030515">
    <property type="term" value="F:snoRNA binding"/>
    <property type="evidence" value="ECO:0007669"/>
    <property type="project" value="TreeGrafter"/>
</dbReference>
<sequence>MKRDGDSGSNSWIDLLENPNQWWDYRSSKCSGLVKPKHPDFKHKNSGQSVWLTGAPRWILSGLEKVKFDVKTAVTKQAKRQKENNLMGAISCPCPMVANGTILNTSRADTHSCKETNGLRMASPTSFLPKLFYYLTCQVEEEFWKDLVENPHKWWDNRFDKRNPKSPDFKHKETGEGLWLGSSPAWVLPNLPPPKSAENVADRKRDTLLTLSSYIRFMQEELMSFSMPCFCSELNVVDLASKRVSSKWGVMISSGMSSKILKQALIQQKEIQAEETEERNPNFNALEEGLPEPEEEEYAEDEIDDFSGFSETQSQFNDYPDEIDENDEKLLDAFLSKDRGPQRTLADLIIERIKKTEANVSSETQPMPKLDQSLIELYKGVGEYLSKYTAGKIPKAFKHIPSMQLWEDVLHLTEPQKWSPTAMYQATRIFSSNLGAKKAERFYRLVLLPRVRDDIRTNKRLHFSLYQALKKSLYKPAAFNKGILIPLCKDQSGRSGTCSLREAVIVGSVIQKVSIPMLHSCVALLKLAEMEYCGTTSYFIKLLLDKKYALPYRVVDAVVAHFMRFLDDTRIMPVIWQQSLLSFVQRYKNELQKEDKDNLRRLVLRQKHKLVTPEIIRELDNSRNRGEKDDPMLLMESFELIQACMFWGLSSMLFGTIWRSKGFRTVKRKRSELASLAWFDSTERVTMIEFHGFSLMFGTEIMEV</sequence>